<evidence type="ECO:0008006" key="5">
    <source>
        <dbReference type="Google" id="ProtNLM"/>
    </source>
</evidence>
<protein>
    <recommendedName>
        <fullName evidence="5">12 kDa protein</fullName>
    </recommendedName>
</protein>
<dbReference type="Proteomes" id="UP001230268">
    <property type="component" value="Unassembled WGS sequence"/>
</dbReference>
<organism evidence="3 4">
    <name type="scientific">Babesia gibsoni</name>
    <dbReference type="NCBI Taxonomy" id="33632"/>
    <lineage>
        <taxon>Eukaryota</taxon>
        <taxon>Sar</taxon>
        <taxon>Alveolata</taxon>
        <taxon>Apicomplexa</taxon>
        <taxon>Aconoidasida</taxon>
        <taxon>Piroplasmida</taxon>
        <taxon>Babesiidae</taxon>
        <taxon>Babesia</taxon>
    </lineage>
</organism>
<evidence type="ECO:0000313" key="4">
    <source>
        <dbReference type="Proteomes" id="UP001230268"/>
    </source>
</evidence>
<dbReference type="AlphaFoldDB" id="A0AAD8PEJ0"/>
<dbReference type="EMBL" id="JAVEPI010000002">
    <property type="protein sequence ID" value="KAK1443854.1"/>
    <property type="molecule type" value="Genomic_DNA"/>
</dbReference>
<keyword evidence="2" id="KW-0732">Signal</keyword>
<accession>A0AAD8PEJ0</accession>
<sequence length="130" mass="13152">MKLHRLLYLVSSWTLLLSLPIPFAQAGGGGAGPGGSTGSLTGTTSPGGSQSDVRGAGTTGTGHTHTDPAKGQTTHDKTAAQKSKDAKQGATVAKPAEAGKVKGKAEEKKDSFYISTLQMITTICLLASVV</sequence>
<gene>
    <name evidence="3" type="ORF">BgAZ_207300</name>
</gene>
<comment type="caution">
    <text evidence="3">The sequence shown here is derived from an EMBL/GenBank/DDBJ whole genome shotgun (WGS) entry which is preliminary data.</text>
</comment>
<reference evidence="3" key="1">
    <citation type="submission" date="2023-08" db="EMBL/GenBank/DDBJ databases">
        <title>Draft sequence of the Babesia gibsoni genome.</title>
        <authorList>
            <person name="Yamagishi J.Y."/>
            <person name="Xuan X.X."/>
        </authorList>
    </citation>
    <scope>NUCLEOTIDE SEQUENCE</scope>
    <source>
        <strain evidence="3">Azabu</strain>
    </source>
</reference>
<feature type="signal peptide" evidence="2">
    <location>
        <begin position="1"/>
        <end position="26"/>
    </location>
</feature>
<feature type="chain" id="PRO_5042132187" description="12 kDa protein" evidence="2">
    <location>
        <begin position="27"/>
        <end position="130"/>
    </location>
</feature>
<feature type="region of interest" description="Disordered" evidence="1">
    <location>
        <begin position="26"/>
        <end position="106"/>
    </location>
</feature>
<evidence type="ECO:0000256" key="1">
    <source>
        <dbReference type="SAM" id="MobiDB-lite"/>
    </source>
</evidence>
<evidence type="ECO:0000256" key="2">
    <source>
        <dbReference type="SAM" id="SignalP"/>
    </source>
</evidence>
<feature type="compositionally biased region" description="Gly residues" evidence="1">
    <location>
        <begin position="26"/>
        <end position="37"/>
    </location>
</feature>
<evidence type="ECO:0000313" key="3">
    <source>
        <dbReference type="EMBL" id="KAK1443854.1"/>
    </source>
</evidence>
<feature type="compositionally biased region" description="Basic and acidic residues" evidence="1">
    <location>
        <begin position="64"/>
        <end position="87"/>
    </location>
</feature>
<proteinExistence type="predicted"/>
<feature type="compositionally biased region" description="Low complexity" evidence="1">
    <location>
        <begin position="38"/>
        <end position="49"/>
    </location>
</feature>
<keyword evidence="4" id="KW-1185">Reference proteome</keyword>
<feature type="compositionally biased region" description="Basic and acidic residues" evidence="1">
    <location>
        <begin position="97"/>
        <end position="106"/>
    </location>
</feature>
<name>A0AAD8PEJ0_BABGI</name>